<gene>
    <name evidence="1" type="ORF">CLV78_101833</name>
</gene>
<name>A0A2T0S040_9RHOB</name>
<sequence>MPRRVKIFGERNTSTNALRQLIESNSASRVLPSMARDLRNPSGLLLHSMHRFGWGTHFVERLADRNFAGQPPAFAWKHAATYFDDLSSLDGALVVFCVRHPASWLRALYRSPYHVTAAREAAPDLTAFLCTEVPTFRRENLGGRPMHPAALFNAKLTSYGDFMTQLDRAGIAHQTILFEDFAVDQRAVFSRLAPFLHSPQENPTLLEKSTKGGDEDAAYYADFYGKARWRDDIPDPAWELIDREIDWDLAARFGYRRDV</sequence>
<keyword evidence="2" id="KW-1185">Reference proteome</keyword>
<accession>A0A2T0S040</accession>
<dbReference type="Gene3D" id="3.40.50.300">
    <property type="entry name" value="P-loop containing nucleotide triphosphate hydrolases"/>
    <property type="match status" value="1"/>
</dbReference>
<dbReference type="InterPro" id="IPR027417">
    <property type="entry name" value="P-loop_NTPase"/>
</dbReference>
<comment type="caution">
    <text evidence="1">The sequence shown here is derived from an EMBL/GenBank/DDBJ whole genome shotgun (WGS) entry which is preliminary data.</text>
</comment>
<organism evidence="1 2">
    <name type="scientific">Aliiruegeria haliotis</name>
    <dbReference type="NCBI Taxonomy" id="1280846"/>
    <lineage>
        <taxon>Bacteria</taxon>
        <taxon>Pseudomonadati</taxon>
        <taxon>Pseudomonadota</taxon>
        <taxon>Alphaproteobacteria</taxon>
        <taxon>Rhodobacterales</taxon>
        <taxon>Roseobacteraceae</taxon>
        <taxon>Aliiruegeria</taxon>
    </lineage>
</organism>
<dbReference type="Proteomes" id="UP000239480">
    <property type="component" value="Unassembled WGS sequence"/>
</dbReference>
<reference evidence="1 2" key="1">
    <citation type="submission" date="2018-03" db="EMBL/GenBank/DDBJ databases">
        <title>Genomic Encyclopedia of Archaeal and Bacterial Type Strains, Phase II (KMG-II): from individual species to whole genera.</title>
        <authorList>
            <person name="Goeker M."/>
        </authorList>
    </citation>
    <scope>NUCLEOTIDE SEQUENCE [LARGE SCALE GENOMIC DNA]</scope>
    <source>
        <strain evidence="1 2">DSM 29328</strain>
    </source>
</reference>
<proteinExistence type="predicted"/>
<dbReference type="EMBL" id="PVTD01000001">
    <property type="protein sequence ID" value="PRY26732.1"/>
    <property type="molecule type" value="Genomic_DNA"/>
</dbReference>
<protein>
    <recommendedName>
        <fullName evidence="3">Sulfotransferase family protein</fullName>
    </recommendedName>
</protein>
<evidence type="ECO:0000313" key="2">
    <source>
        <dbReference type="Proteomes" id="UP000239480"/>
    </source>
</evidence>
<dbReference type="SUPFAM" id="SSF52540">
    <property type="entry name" value="P-loop containing nucleoside triphosphate hydrolases"/>
    <property type="match status" value="1"/>
</dbReference>
<evidence type="ECO:0000313" key="1">
    <source>
        <dbReference type="EMBL" id="PRY26732.1"/>
    </source>
</evidence>
<evidence type="ECO:0008006" key="3">
    <source>
        <dbReference type="Google" id="ProtNLM"/>
    </source>
</evidence>
<dbReference type="AlphaFoldDB" id="A0A2T0S040"/>